<dbReference type="Proteomes" id="UP000011083">
    <property type="component" value="Unassembled WGS sequence"/>
</dbReference>
<reference evidence="1 2" key="1">
    <citation type="journal article" date="2013" name="Genome Biol.">
        <title>Genome of Acanthamoeba castellanii highlights extensive lateral gene transfer and early evolution of tyrosine kinase signaling.</title>
        <authorList>
            <person name="Clarke M."/>
            <person name="Lohan A.J."/>
            <person name="Liu B."/>
            <person name="Lagkouvardos I."/>
            <person name="Roy S."/>
            <person name="Zafar N."/>
            <person name="Bertelli C."/>
            <person name="Schilde C."/>
            <person name="Kianianmomeni A."/>
            <person name="Burglin T.R."/>
            <person name="Frech C."/>
            <person name="Turcotte B."/>
            <person name="Kopec K.O."/>
            <person name="Synnott J.M."/>
            <person name="Choo C."/>
            <person name="Paponov I."/>
            <person name="Finkler A."/>
            <person name="Soon Heng Tan C."/>
            <person name="Hutchins A.P."/>
            <person name="Weinmeier T."/>
            <person name="Rattei T."/>
            <person name="Chu J.S."/>
            <person name="Gimenez G."/>
            <person name="Irimia M."/>
            <person name="Rigden D.J."/>
            <person name="Fitzpatrick D.A."/>
            <person name="Lorenzo-Morales J."/>
            <person name="Bateman A."/>
            <person name="Chiu C.H."/>
            <person name="Tang P."/>
            <person name="Hegemann P."/>
            <person name="Fromm H."/>
            <person name="Raoult D."/>
            <person name="Greub G."/>
            <person name="Miranda-Saavedra D."/>
            <person name="Chen N."/>
            <person name="Nash P."/>
            <person name="Ginger M.L."/>
            <person name="Horn M."/>
            <person name="Schaap P."/>
            <person name="Caler L."/>
            <person name="Loftus B."/>
        </authorList>
    </citation>
    <scope>NUCLEOTIDE SEQUENCE [LARGE SCALE GENOMIC DNA]</scope>
    <source>
        <strain evidence="1 2">Neff</strain>
    </source>
</reference>
<sequence length="363" mass="39647">MQPQCLLKAQVVADGTAMVTDPMGRKLYYLVNGMVCRSELDGSCPAVYACMRPATTISSFALNVKQRLIFYSEGNRPGCNIRRARCVPEVTGAGLLLSPHSAALPSGVARLRSGPRVLYQLECPGTSSTLLASFYTRPATQDALLEQFVRQDAPPLSALWPGVLHLTCFDLHLNPHPRLIAIAVDAPRCQLYAIAKPSYTVYVNASAFWVDSALGLFYWTERLRLDTRVAHLDFLDHLATVLLVPLANSKTVLVDDLRGWIYWSDASQGRCFWIGEYYKMTQTRLQAVEPVTGDLIVLAYDASVPDVRVKRRSLATGEVSVLLSVRLGIFGPLSGLGAAQLDPRAGVEANRADQGFIATACTG</sequence>
<organism evidence="1 2">
    <name type="scientific">Acanthamoeba castellanii (strain ATCC 30010 / Neff)</name>
    <dbReference type="NCBI Taxonomy" id="1257118"/>
    <lineage>
        <taxon>Eukaryota</taxon>
        <taxon>Amoebozoa</taxon>
        <taxon>Discosea</taxon>
        <taxon>Longamoebia</taxon>
        <taxon>Centramoebida</taxon>
        <taxon>Acanthamoebidae</taxon>
        <taxon>Acanthamoeba</taxon>
    </lineage>
</organism>
<proteinExistence type="predicted"/>
<dbReference type="KEGG" id="acan:ACA1_149080"/>
<protein>
    <submittedName>
        <fullName evidence="1">Uncharacterized protein</fullName>
    </submittedName>
</protein>
<name>L8HEB6_ACACF</name>
<dbReference type="RefSeq" id="XP_004351518.1">
    <property type="nucleotide sequence ID" value="XM_004351466.1"/>
</dbReference>
<gene>
    <name evidence="1" type="ORF">ACA1_149080</name>
</gene>
<evidence type="ECO:0000313" key="1">
    <source>
        <dbReference type="EMBL" id="ELR22741.1"/>
    </source>
</evidence>
<dbReference type="VEuPathDB" id="AmoebaDB:ACA1_149080"/>
<dbReference type="EMBL" id="KB007870">
    <property type="protein sequence ID" value="ELR22741.1"/>
    <property type="molecule type" value="Genomic_DNA"/>
</dbReference>
<accession>L8HEB6</accession>
<evidence type="ECO:0000313" key="2">
    <source>
        <dbReference type="Proteomes" id="UP000011083"/>
    </source>
</evidence>
<dbReference type="OrthoDB" id="5958943at2759"/>
<keyword evidence="2" id="KW-1185">Reference proteome</keyword>
<dbReference type="AlphaFoldDB" id="L8HEB6"/>
<dbReference type="GeneID" id="14923699"/>